<proteinExistence type="predicted"/>
<protein>
    <submittedName>
        <fullName evidence="3">Uncharacterized protein</fullName>
    </submittedName>
</protein>
<evidence type="ECO:0000313" key="3">
    <source>
        <dbReference type="WBParaSite" id="PSAMB.scaffold1067size60377.g10987.t1"/>
    </source>
</evidence>
<sequence>MSKISYILLSPISLLLVFCMSNCCAQVVPIGQFFVGEESQTSDGCDVEFKSEKPVRSIRGCYRAQLNKKRACVTVKYHREIEQCCPSPYADVAVAVAEAHGVQPKMEPCHRVQELYHNYCIDVPSYSLVEGCQNENGCGVEFALHPDSDVLRENKTAVETRIAMNDCFKLTTNIYKGRIIAGCYKIESSSVPERKCIHVKRNVPYKVCCTKRGIDTGSDDEAAMDLKQPFTRPCTQYQEIESEYCFTIPFEAMKECTDLQGQACA</sequence>
<organism evidence="2 3">
    <name type="scientific">Plectus sambesii</name>
    <dbReference type="NCBI Taxonomy" id="2011161"/>
    <lineage>
        <taxon>Eukaryota</taxon>
        <taxon>Metazoa</taxon>
        <taxon>Ecdysozoa</taxon>
        <taxon>Nematoda</taxon>
        <taxon>Chromadorea</taxon>
        <taxon>Plectida</taxon>
        <taxon>Plectina</taxon>
        <taxon>Plectoidea</taxon>
        <taxon>Plectidae</taxon>
        <taxon>Plectus</taxon>
    </lineage>
</organism>
<name>A0A914UJT9_9BILA</name>
<accession>A0A914UJT9</accession>
<dbReference type="Proteomes" id="UP000887566">
    <property type="component" value="Unplaced"/>
</dbReference>
<feature type="chain" id="PRO_5037526791" evidence="1">
    <location>
        <begin position="26"/>
        <end position="265"/>
    </location>
</feature>
<evidence type="ECO:0000313" key="2">
    <source>
        <dbReference type="Proteomes" id="UP000887566"/>
    </source>
</evidence>
<dbReference type="WBParaSite" id="PSAMB.scaffold1067size60377.g10987.t1">
    <property type="protein sequence ID" value="PSAMB.scaffold1067size60377.g10987.t1"/>
    <property type="gene ID" value="PSAMB.scaffold1067size60377.g10987"/>
</dbReference>
<keyword evidence="1" id="KW-0732">Signal</keyword>
<feature type="signal peptide" evidence="1">
    <location>
        <begin position="1"/>
        <end position="25"/>
    </location>
</feature>
<evidence type="ECO:0000256" key="1">
    <source>
        <dbReference type="SAM" id="SignalP"/>
    </source>
</evidence>
<keyword evidence="2" id="KW-1185">Reference proteome</keyword>
<dbReference type="AlphaFoldDB" id="A0A914UJT9"/>
<reference evidence="3" key="1">
    <citation type="submission" date="2022-11" db="UniProtKB">
        <authorList>
            <consortium name="WormBaseParasite"/>
        </authorList>
    </citation>
    <scope>IDENTIFICATION</scope>
</reference>